<dbReference type="RefSeq" id="WP_026861596.1">
    <property type="nucleotide sequence ID" value="NZ_PIQE01000001.1"/>
</dbReference>
<reference evidence="2" key="1">
    <citation type="journal article" date="2018" name="Front. Microbiol.">
        <title>Genome-Based Analysis Reveals the Taxonomy and Diversity of the Family Idiomarinaceae.</title>
        <authorList>
            <person name="Liu Y."/>
            <person name="Lai Q."/>
            <person name="Shao Z."/>
        </authorList>
    </citation>
    <scope>NUCLEOTIDE SEQUENCE [LARGE SCALE GENOMIC DNA]</scope>
    <source>
        <strain evidence="2">c121</strain>
    </source>
</reference>
<sequence length="188" mass="20690">MTSSQRNLLLIAAVLAALQFIVKPLLAWQEDVNLTLTLEQGRLERSEQLLVNAERVRQAANDAQAAQQTMLAQFPVATEATLTQIQLQGAIEAVFRKHGLRIEEFSWLTGLQPKNASLSQLRSKLVVSGAMTNIAQAHFELMQSMPTIAQEDIELRQLNRRGSRGGVRLTVMLNVAVQNSDSLEGASS</sequence>
<evidence type="ECO:0000313" key="1">
    <source>
        <dbReference type="EMBL" id="RUO74558.1"/>
    </source>
</evidence>
<accession>A0A432Z9G1</accession>
<dbReference type="EMBL" id="PIQE01000001">
    <property type="protein sequence ID" value="RUO74558.1"/>
    <property type="molecule type" value="Genomic_DNA"/>
</dbReference>
<evidence type="ECO:0000313" key="2">
    <source>
        <dbReference type="Proteomes" id="UP000287022"/>
    </source>
</evidence>
<name>A0A432Z9G1_9GAMM</name>
<dbReference type="AlphaFoldDB" id="A0A432Z9G1"/>
<protein>
    <submittedName>
        <fullName evidence="1">Uncharacterized protein</fullName>
    </submittedName>
</protein>
<keyword evidence="2" id="KW-1185">Reference proteome</keyword>
<dbReference type="STRING" id="1122124.GCA_000423165_00548"/>
<dbReference type="Proteomes" id="UP000287022">
    <property type="component" value="Unassembled WGS sequence"/>
</dbReference>
<proteinExistence type="predicted"/>
<comment type="caution">
    <text evidence="1">The sequence shown here is derived from an EMBL/GenBank/DDBJ whole genome shotgun (WGS) entry which is preliminary data.</text>
</comment>
<organism evidence="1 2">
    <name type="scientific">Pseudidiomarina sediminum</name>
    <dbReference type="NCBI Taxonomy" id="431675"/>
    <lineage>
        <taxon>Bacteria</taxon>
        <taxon>Pseudomonadati</taxon>
        <taxon>Pseudomonadota</taxon>
        <taxon>Gammaproteobacteria</taxon>
        <taxon>Alteromonadales</taxon>
        <taxon>Idiomarinaceae</taxon>
        <taxon>Pseudidiomarina</taxon>
    </lineage>
</organism>
<gene>
    <name evidence="1" type="ORF">CWI80_04245</name>
</gene>